<dbReference type="Pfam" id="PF13356">
    <property type="entry name" value="Arm-DNA-bind_3"/>
    <property type="match status" value="1"/>
</dbReference>
<organism evidence="6 7">
    <name type="scientific">Pannonibacter tanglangensis</name>
    <dbReference type="NCBI Taxonomy" id="2750084"/>
    <lineage>
        <taxon>Bacteria</taxon>
        <taxon>Pseudomonadati</taxon>
        <taxon>Pseudomonadota</taxon>
        <taxon>Alphaproteobacteria</taxon>
        <taxon>Hyphomicrobiales</taxon>
        <taxon>Stappiaceae</taxon>
        <taxon>Pannonibacter</taxon>
    </lineage>
</organism>
<dbReference type="Proteomes" id="UP000541347">
    <property type="component" value="Unassembled WGS sequence"/>
</dbReference>
<evidence type="ECO:0000259" key="5">
    <source>
        <dbReference type="PROSITE" id="PS51898"/>
    </source>
</evidence>
<keyword evidence="4" id="KW-0233">DNA recombination</keyword>
<keyword evidence="3 6" id="KW-0238">DNA-binding</keyword>
<dbReference type="InterPro" id="IPR010998">
    <property type="entry name" value="Integrase_recombinase_N"/>
</dbReference>
<keyword evidence="2" id="KW-0229">DNA integration</keyword>
<evidence type="ECO:0000256" key="2">
    <source>
        <dbReference type="ARBA" id="ARBA00022908"/>
    </source>
</evidence>
<dbReference type="InterPro" id="IPR050808">
    <property type="entry name" value="Phage_Integrase"/>
</dbReference>
<evidence type="ECO:0000256" key="1">
    <source>
        <dbReference type="ARBA" id="ARBA00008857"/>
    </source>
</evidence>
<dbReference type="EMBL" id="JAABLP010000002">
    <property type="protein sequence ID" value="NBN64118.1"/>
    <property type="molecule type" value="Genomic_DNA"/>
</dbReference>
<evidence type="ECO:0000313" key="6">
    <source>
        <dbReference type="EMBL" id="NBN64118.1"/>
    </source>
</evidence>
<reference evidence="6 7" key="1">
    <citation type="submission" date="2020-01" db="EMBL/GenBank/DDBJ databases">
        <authorList>
            <person name="Peng S.Y."/>
            <person name="Li J."/>
            <person name="Wang M."/>
            <person name="Wang L."/>
            <person name="Wang C.Q."/>
            <person name="Wang J.R."/>
        </authorList>
    </citation>
    <scope>NUCLEOTIDE SEQUENCE [LARGE SCALE GENOMIC DNA]</scope>
    <source>
        <strain evidence="6 7">XCT-34</strain>
    </source>
</reference>
<name>A0ABW9ZGY7_9HYPH</name>
<dbReference type="SUPFAM" id="SSF56349">
    <property type="entry name" value="DNA breaking-rejoining enzymes"/>
    <property type="match status" value="1"/>
</dbReference>
<proteinExistence type="inferred from homology"/>
<protein>
    <submittedName>
        <fullName evidence="6">Integrase arm-type DNA-binding domain-containing protein</fullName>
    </submittedName>
</protein>
<gene>
    <name evidence="6" type="ORF">GWI71_10545</name>
</gene>
<dbReference type="Gene3D" id="3.30.160.390">
    <property type="entry name" value="Integrase, DNA-binding domain"/>
    <property type="match status" value="1"/>
</dbReference>
<comment type="caution">
    <text evidence="6">The sequence shown here is derived from an EMBL/GenBank/DDBJ whole genome shotgun (WGS) entry which is preliminary data.</text>
</comment>
<comment type="similarity">
    <text evidence="1">Belongs to the 'phage' integrase family.</text>
</comment>
<dbReference type="Pfam" id="PF00589">
    <property type="entry name" value="Phage_integrase"/>
    <property type="match status" value="1"/>
</dbReference>
<keyword evidence="7" id="KW-1185">Reference proteome</keyword>
<dbReference type="InterPro" id="IPR011010">
    <property type="entry name" value="DNA_brk_join_enz"/>
</dbReference>
<dbReference type="GO" id="GO:0003677">
    <property type="term" value="F:DNA binding"/>
    <property type="evidence" value="ECO:0007669"/>
    <property type="project" value="UniProtKB-KW"/>
</dbReference>
<dbReference type="PROSITE" id="PS51898">
    <property type="entry name" value="TYR_RECOMBINASE"/>
    <property type="match status" value="1"/>
</dbReference>
<dbReference type="InterPro" id="IPR038488">
    <property type="entry name" value="Integrase_DNA-bd_sf"/>
</dbReference>
<dbReference type="Gene3D" id="1.10.443.10">
    <property type="entry name" value="Intergrase catalytic core"/>
    <property type="match status" value="1"/>
</dbReference>
<dbReference type="Gene3D" id="1.10.150.130">
    <property type="match status" value="1"/>
</dbReference>
<dbReference type="InterPro" id="IPR025166">
    <property type="entry name" value="Integrase_DNA_bind_dom"/>
</dbReference>
<evidence type="ECO:0000256" key="3">
    <source>
        <dbReference type="ARBA" id="ARBA00023125"/>
    </source>
</evidence>
<sequence>MNNTDCHKATADLKDDKVPGLTLRVFPRGKYFYMYYRWAGQQRRPKIGEFPTMTVSEAREIAQGMLRDVAAGLDPSAARREARKIPTVRELGALYMERHGSMKKSAKEDLRQLEAYVYPALGKLRVTDVRVTDVDGLHKKLKDRPVQANRVLALVSKMMSLAETWEYRPLGSNPCSRVTRFRERKRIRYGTAEELGALMVRLRHYLPKYRQQATFLLLGLYTGARPIELRTARREDYRDGTLTLRDHKTDGHVDLRTIHLPAQAVELIEQLPKTRDGSLLGIKSPRHLWDKLMEDTGIEGLRRYDLRHSFASVGLSFAGLSLDEIGGLFDHRSTATTSRYAHLIDTAARQAAAKTADAIDVFAKAPLRAV</sequence>
<feature type="domain" description="Tyr recombinase" evidence="5">
    <location>
        <begin position="185"/>
        <end position="355"/>
    </location>
</feature>
<dbReference type="RefSeq" id="WP_161676055.1">
    <property type="nucleotide sequence ID" value="NZ_JAABLP010000002.1"/>
</dbReference>
<dbReference type="PANTHER" id="PTHR30629:SF2">
    <property type="entry name" value="PROPHAGE INTEGRASE INTS-RELATED"/>
    <property type="match status" value="1"/>
</dbReference>
<accession>A0ABW9ZGY7</accession>
<evidence type="ECO:0000256" key="4">
    <source>
        <dbReference type="ARBA" id="ARBA00023172"/>
    </source>
</evidence>
<dbReference type="PANTHER" id="PTHR30629">
    <property type="entry name" value="PROPHAGE INTEGRASE"/>
    <property type="match status" value="1"/>
</dbReference>
<dbReference type="InterPro" id="IPR013762">
    <property type="entry name" value="Integrase-like_cat_sf"/>
</dbReference>
<dbReference type="InterPro" id="IPR002104">
    <property type="entry name" value="Integrase_catalytic"/>
</dbReference>
<evidence type="ECO:0000313" key="7">
    <source>
        <dbReference type="Proteomes" id="UP000541347"/>
    </source>
</evidence>